<keyword evidence="2" id="KW-0812">Transmembrane</keyword>
<protein>
    <submittedName>
        <fullName evidence="3">Uncharacterized protein</fullName>
    </submittedName>
</protein>
<reference evidence="3 4" key="1">
    <citation type="submission" date="2014-03" db="EMBL/GenBank/DDBJ databases">
        <title>Bradyrhizobium valentinum sp. nov., isolated from effective nodules of Lupinus mariae-josephae, a lupine endemic of basic-lime soils in Eastern Spain.</title>
        <authorList>
            <person name="Duran D."/>
            <person name="Rey L."/>
            <person name="Navarro A."/>
            <person name="Busquets A."/>
            <person name="Imperial J."/>
            <person name="Ruiz-Argueso T."/>
        </authorList>
    </citation>
    <scope>NUCLEOTIDE SEQUENCE [LARGE SCALE GENOMIC DNA]</scope>
    <source>
        <strain evidence="3 4">PAC68</strain>
    </source>
</reference>
<comment type="caution">
    <text evidence="3">The sequence shown here is derived from an EMBL/GenBank/DDBJ whole genome shotgun (WGS) entry which is preliminary data.</text>
</comment>
<sequence length="77" mass="8227">MTLIWLGVLLVFGGVLQMAFQPIWHGRLSGRRRLRTGQPSGTLEPERPASGFGLKSNWPGLVLLALGAAFLLAGATV</sequence>
<dbReference type="EMBL" id="LLXZ01000189">
    <property type="protein sequence ID" value="KRQ97702.1"/>
    <property type="molecule type" value="Genomic_DNA"/>
</dbReference>
<evidence type="ECO:0000256" key="2">
    <source>
        <dbReference type="SAM" id="Phobius"/>
    </source>
</evidence>
<feature type="transmembrane region" description="Helical" evidence="2">
    <location>
        <begin position="58"/>
        <end position="76"/>
    </location>
</feature>
<evidence type="ECO:0000313" key="4">
    <source>
        <dbReference type="Proteomes" id="UP000050863"/>
    </source>
</evidence>
<evidence type="ECO:0000256" key="1">
    <source>
        <dbReference type="SAM" id="MobiDB-lite"/>
    </source>
</evidence>
<keyword evidence="4" id="KW-1185">Reference proteome</keyword>
<dbReference type="AlphaFoldDB" id="A0A0R3KPY1"/>
<organism evidence="3 4">
    <name type="scientific">Bradyrhizobium jicamae</name>
    <dbReference type="NCBI Taxonomy" id="280332"/>
    <lineage>
        <taxon>Bacteria</taxon>
        <taxon>Pseudomonadati</taxon>
        <taxon>Pseudomonadota</taxon>
        <taxon>Alphaproteobacteria</taxon>
        <taxon>Hyphomicrobiales</taxon>
        <taxon>Nitrobacteraceae</taxon>
        <taxon>Bradyrhizobium</taxon>
    </lineage>
</organism>
<accession>A0A0R3KPY1</accession>
<gene>
    <name evidence="3" type="ORF">CQ12_36225</name>
</gene>
<evidence type="ECO:0000313" key="3">
    <source>
        <dbReference type="EMBL" id="KRQ97702.1"/>
    </source>
</evidence>
<dbReference type="Proteomes" id="UP000050863">
    <property type="component" value="Unassembled WGS sequence"/>
</dbReference>
<proteinExistence type="predicted"/>
<feature type="region of interest" description="Disordered" evidence="1">
    <location>
        <begin position="32"/>
        <end position="52"/>
    </location>
</feature>
<keyword evidence="2" id="KW-0472">Membrane</keyword>
<name>A0A0R3KPY1_9BRAD</name>
<keyword evidence="2" id="KW-1133">Transmembrane helix</keyword>